<evidence type="ECO:0000256" key="1">
    <source>
        <dbReference type="ARBA" id="ARBA00022801"/>
    </source>
</evidence>
<evidence type="ECO:0000313" key="5">
    <source>
        <dbReference type="Proteomes" id="UP001526426"/>
    </source>
</evidence>
<dbReference type="EMBL" id="JAIHOM010000073">
    <property type="protein sequence ID" value="MCW6037480.1"/>
    <property type="molecule type" value="Genomic_DNA"/>
</dbReference>
<evidence type="ECO:0000259" key="2">
    <source>
        <dbReference type="PROSITE" id="PS51192"/>
    </source>
</evidence>
<dbReference type="Pfam" id="PF00271">
    <property type="entry name" value="Helicase_C"/>
    <property type="match status" value="1"/>
</dbReference>
<feature type="domain" description="Helicase ATP-binding" evidence="2">
    <location>
        <begin position="601"/>
        <end position="764"/>
    </location>
</feature>
<dbReference type="SUPFAM" id="SSF52540">
    <property type="entry name" value="P-loop containing nucleoside triphosphate hydrolases"/>
    <property type="match status" value="2"/>
</dbReference>
<dbReference type="CDD" id="cd18793">
    <property type="entry name" value="SF2_C_SNF"/>
    <property type="match status" value="1"/>
</dbReference>
<dbReference type="InterPro" id="IPR027417">
    <property type="entry name" value="P-loop_NTPase"/>
</dbReference>
<keyword evidence="4" id="KW-0067">ATP-binding</keyword>
<dbReference type="PROSITE" id="PS51192">
    <property type="entry name" value="HELICASE_ATP_BIND_1"/>
    <property type="match status" value="1"/>
</dbReference>
<dbReference type="CDD" id="cd18012">
    <property type="entry name" value="DEXQc_arch_SWI2_SNF2"/>
    <property type="match status" value="1"/>
</dbReference>
<dbReference type="InterPro" id="IPR049730">
    <property type="entry name" value="SNF2/RAD54-like_C"/>
</dbReference>
<reference evidence="4 5" key="1">
    <citation type="submission" date="2021-08" db="EMBL/GenBank/DDBJ databases">
        <title>Draft genome sequence of Spirulina subsalsa with high tolerance to salinity and hype-accumulation of phycocyanin.</title>
        <authorList>
            <person name="Pei H."/>
            <person name="Jiang L."/>
        </authorList>
    </citation>
    <scope>NUCLEOTIDE SEQUENCE [LARGE SCALE GENOMIC DNA]</scope>
    <source>
        <strain evidence="4 5">FACHB-351</strain>
    </source>
</reference>
<dbReference type="InterPro" id="IPR000330">
    <property type="entry name" value="SNF2_N"/>
</dbReference>
<evidence type="ECO:0000259" key="3">
    <source>
        <dbReference type="PROSITE" id="PS51194"/>
    </source>
</evidence>
<dbReference type="RefSeq" id="WP_265265335.1">
    <property type="nucleotide sequence ID" value="NZ_JAIHOM010000073.1"/>
</dbReference>
<dbReference type="Gene3D" id="3.40.50.10810">
    <property type="entry name" value="Tandem AAA-ATPase domain"/>
    <property type="match status" value="1"/>
</dbReference>
<dbReference type="InterPro" id="IPR038718">
    <property type="entry name" value="SNF2-like_sf"/>
</dbReference>
<dbReference type="InterPro" id="IPR022138">
    <property type="entry name" value="DUF3670"/>
</dbReference>
<keyword evidence="4" id="KW-0547">Nucleotide-binding</keyword>
<keyword evidence="4" id="KW-0347">Helicase</keyword>
<proteinExistence type="predicted"/>
<dbReference type="PANTHER" id="PTHR10799">
    <property type="entry name" value="SNF2/RAD54 HELICASE FAMILY"/>
    <property type="match status" value="1"/>
</dbReference>
<dbReference type="Pfam" id="PF00176">
    <property type="entry name" value="SNF2-rel_dom"/>
    <property type="match status" value="1"/>
</dbReference>
<dbReference type="SMART" id="SM00490">
    <property type="entry name" value="HELICc"/>
    <property type="match status" value="1"/>
</dbReference>
<accession>A0ABT3L943</accession>
<comment type="caution">
    <text evidence="4">The sequence shown here is derived from an EMBL/GenBank/DDBJ whole genome shotgun (WGS) entry which is preliminary data.</text>
</comment>
<keyword evidence="1" id="KW-0378">Hydrolase</keyword>
<feature type="domain" description="Helicase C-terminal" evidence="3">
    <location>
        <begin position="891"/>
        <end position="1048"/>
    </location>
</feature>
<evidence type="ECO:0000313" key="4">
    <source>
        <dbReference type="EMBL" id="MCW6037480.1"/>
    </source>
</evidence>
<sequence>MAILHGSWILEAQSGYFFLWGETWRTQGEGELGQGVKGVANHPLAMSGEEVLKCARSRKLVLPEGDGGDWMTYQVVALPSRGGQRRKRGKKGADSGGDEIFPVLSGDSEEIRDISSLSLQWWALPGLRLTPAIAIPFLQSVPLGSIQLRQVYLGDSLKFWAQVYRWSLDLLARGKFLPGLTVDGNNQAYSQWQPLLDSAIDQGRLSRFLEWMPSVCRAYINPEERWEKPNWDDDWITPQSLLFAFLGTMVDSQLRQWVELKGQHSSDVIATAWLESLAQPLTSLRESPETLHRLKTALDSWKAPVQDYLVTPKDEKLAGNSFRTSFVLQPPTTGEINWGKLEWKLNYYLHAVNDPSFMVEASTIWENPVEELNLEGYTIENPQEILLRGLGIAARIYEPIRESLLHPYPTRCVLDPIQVYAFLRSSYWQLQDTGFTVDLPPGLAGGADEKRLGIKFSAAVNPKQADRLGLQSLLKYKLELAIGDQTVSAEEFERLLEQKSPLVQVNGEWLALQPADVRAAQSILASKNEELTFTVEDALRLSTGDTKVLEKLPVVKFEASGVLKELIANLTENKRIESADPPEGFKGELRPYQARGVGWLRFLERWGLGACLADDMGLGKTIETIAFLLSLKQDNRLNNPTLLVCPTSVLGNWERELRKFAPTLSVLVHHGDKRDKGKTFVKAAQKKELVITSYSLVYRDLQTLETLQWEGVILDEAQNIKNAQAKQSQAVRSLSANFRIALTGTPVENRLTELWSILEFLNPGFLGTKQFFQHRFAIPIEKYGDRDSLSSLRSLVQPFILRRLKTDKAIIQDLPDKQEMNVFCGLSSEQGTLYQQLVDESLMAIEEAEGIQRHGLILTLLLKLKQVCNHPSLLLKEKSLGRGDRSGKVLRLQEMLEEVIAEGDRALIFTQFAEWGKLLQPYLEYKLNTDVLFLYGSTKREQREIMVDRFQNDSDGPQILILSLKAGGTGLNLTRANHVFHVDRWWNPAVENQATDRAFRIGQKRNVQVHKFVCTGTLEEKINDIIESKKQLAEQTVDAGEQWLTEMNTDQLRSLLILDRSAIMDEEK</sequence>
<organism evidence="4 5">
    <name type="scientific">Spirulina subsalsa FACHB-351</name>
    <dbReference type="NCBI Taxonomy" id="234711"/>
    <lineage>
        <taxon>Bacteria</taxon>
        <taxon>Bacillati</taxon>
        <taxon>Cyanobacteriota</taxon>
        <taxon>Cyanophyceae</taxon>
        <taxon>Spirulinales</taxon>
        <taxon>Spirulinaceae</taxon>
        <taxon>Spirulina</taxon>
    </lineage>
</organism>
<dbReference type="InterPro" id="IPR001650">
    <property type="entry name" value="Helicase_C-like"/>
</dbReference>
<dbReference type="InterPro" id="IPR014001">
    <property type="entry name" value="Helicase_ATP-bd"/>
</dbReference>
<dbReference type="Pfam" id="PF12419">
    <property type="entry name" value="DUF3670"/>
    <property type="match status" value="1"/>
</dbReference>
<keyword evidence="5" id="KW-1185">Reference proteome</keyword>
<dbReference type="SMART" id="SM00487">
    <property type="entry name" value="DEXDc"/>
    <property type="match status" value="1"/>
</dbReference>
<dbReference type="PROSITE" id="PS51194">
    <property type="entry name" value="HELICASE_CTER"/>
    <property type="match status" value="1"/>
</dbReference>
<protein>
    <submittedName>
        <fullName evidence="4">DEAD/DEAH box helicase</fullName>
    </submittedName>
</protein>
<dbReference type="Gene3D" id="3.40.50.300">
    <property type="entry name" value="P-loop containing nucleotide triphosphate hydrolases"/>
    <property type="match status" value="1"/>
</dbReference>
<gene>
    <name evidence="4" type="ORF">K4A83_14530</name>
</gene>
<name>A0ABT3L943_9CYAN</name>
<dbReference type="GO" id="GO:0004386">
    <property type="term" value="F:helicase activity"/>
    <property type="evidence" value="ECO:0007669"/>
    <property type="project" value="UniProtKB-KW"/>
</dbReference>
<dbReference type="Proteomes" id="UP001526426">
    <property type="component" value="Unassembled WGS sequence"/>
</dbReference>